<dbReference type="RefSeq" id="WP_235567372.1">
    <property type="nucleotide sequence ID" value="NZ_JARAOX010000100.1"/>
</dbReference>
<organism evidence="1 2">
    <name type="scientific">Priestia megaterium</name>
    <name type="common">Bacillus megaterium</name>
    <dbReference type="NCBI Taxonomy" id="1404"/>
    <lineage>
        <taxon>Bacteria</taxon>
        <taxon>Bacillati</taxon>
        <taxon>Bacillota</taxon>
        <taxon>Bacilli</taxon>
        <taxon>Bacillales</taxon>
        <taxon>Bacillaceae</taxon>
        <taxon>Priestia</taxon>
    </lineage>
</organism>
<proteinExistence type="predicted"/>
<evidence type="ECO:0000313" key="1">
    <source>
        <dbReference type="EMBL" id="MDD9781330.1"/>
    </source>
</evidence>
<dbReference type="Proteomes" id="UP001213771">
    <property type="component" value="Unassembled WGS sequence"/>
</dbReference>
<protein>
    <submittedName>
        <fullName evidence="1">Uncharacterized protein</fullName>
    </submittedName>
</protein>
<accession>A0ABD4WM84</accession>
<name>A0ABD4WM84_PRIMG</name>
<reference evidence="1 2" key="1">
    <citation type="submission" date="2023-02" db="EMBL/GenBank/DDBJ databases">
        <authorList>
            <person name="Olszewska D."/>
        </authorList>
    </citation>
    <scope>NUCLEOTIDE SEQUENCE [LARGE SCALE GENOMIC DNA]</scope>
    <source>
        <strain evidence="1 2">FDU301</strain>
    </source>
</reference>
<dbReference type="EMBL" id="JARAOX010000100">
    <property type="protein sequence ID" value="MDD9781330.1"/>
    <property type="molecule type" value="Genomic_DNA"/>
</dbReference>
<evidence type="ECO:0000313" key="2">
    <source>
        <dbReference type="Proteomes" id="UP001213771"/>
    </source>
</evidence>
<dbReference type="AlphaFoldDB" id="A0ABD4WM84"/>
<sequence>MIRNDVPRSIIGHLIADFIDVWLGELIFGEWGSVLSGFPIIVEIIGLII</sequence>
<gene>
    <name evidence="1" type="ORF">PVE99_02630</name>
</gene>
<comment type="caution">
    <text evidence="1">The sequence shown here is derived from an EMBL/GenBank/DDBJ whole genome shotgun (WGS) entry which is preliminary data.</text>
</comment>